<dbReference type="InterPro" id="IPR013087">
    <property type="entry name" value="Znf_C2H2_type"/>
</dbReference>
<evidence type="ECO:0000256" key="3">
    <source>
        <dbReference type="ARBA" id="ARBA00022771"/>
    </source>
</evidence>
<organism evidence="7">
    <name type="scientific">Culex pipiens</name>
    <name type="common">House mosquito</name>
    <dbReference type="NCBI Taxonomy" id="7175"/>
    <lineage>
        <taxon>Eukaryota</taxon>
        <taxon>Metazoa</taxon>
        <taxon>Ecdysozoa</taxon>
        <taxon>Arthropoda</taxon>
        <taxon>Hexapoda</taxon>
        <taxon>Insecta</taxon>
        <taxon>Pterygota</taxon>
        <taxon>Neoptera</taxon>
        <taxon>Endopterygota</taxon>
        <taxon>Diptera</taxon>
        <taxon>Nematocera</taxon>
        <taxon>Culicoidea</taxon>
        <taxon>Culicidae</taxon>
        <taxon>Culicinae</taxon>
        <taxon>Culicini</taxon>
        <taxon>Culex</taxon>
        <taxon>Culex</taxon>
    </lineage>
</organism>
<accession>A0A8D8F866</accession>
<dbReference type="Gene3D" id="3.30.160.60">
    <property type="entry name" value="Classic Zinc Finger"/>
    <property type="match status" value="3"/>
</dbReference>
<dbReference type="GO" id="GO:0008270">
    <property type="term" value="F:zinc ion binding"/>
    <property type="evidence" value="ECO:0007669"/>
    <property type="project" value="UniProtKB-KW"/>
</dbReference>
<name>A0A8D8F866_CULPI</name>
<feature type="domain" description="C2H2-type" evidence="6">
    <location>
        <begin position="40"/>
        <end position="67"/>
    </location>
</feature>
<keyword evidence="3 5" id="KW-0863">Zinc-finger</keyword>
<dbReference type="InterPro" id="IPR050329">
    <property type="entry name" value="GLI_C2H2-zinc-finger"/>
</dbReference>
<dbReference type="GO" id="GO:0005634">
    <property type="term" value="C:nucleus"/>
    <property type="evidence" value="ECO:0007669"/>
    <property type="project" value="UniProtKB-ARBA"/>
</dbReference>
<dbReference type="SMART" id="SM00355">
    <property type="entry name" value="ZnF_C2H2"/>
    <property type="match status" value="3"/>
</dbReference>
<evidence type="ECO:0000256" key="4">
    <source>
        <dbReference type="ARBA" id="ARBA00022833"/>
    </source>
</evidence>
<dbReference type="Pfam" id="PF13912">
    <property type="entry name" value="zf-C2H2_6"/>
    <property type="match status" value="2"/>
</dbReference>
<protein>
    <submittedName>
        <fullName evidence="7">Zinc finger protein ZXDC</fullName>
    </submittedName>
</protein>
<keyword evidence="4" id="KW-0862">Zinc</keyword>
<sequence length="102" mass="11760">MNTHTGERPFHCQNANCNATFESPRGLSKHKRRKHMRERYECTICGKLSRSLYELNYHNNTHTGEKPFKCANANCDAQFAHPSGLQKHKNRCQASCLVIIDQ</sequence>
<reference evidence="7" key="1">
    <citation type="submission" date="2021-05" db="EMBL/GenBank/DDBJ databases">
        <authorList>
            <person name="Alioto T."/>
            <person name="Alioto T."/>
            <person name="Gomez Garrido J."/>
        </authorList>
    </citation>
    <scope>NUCLEOTIDE SEQUENCE</scope>
</reference>
<dbReference type="PROSITE" id="PS00028">
    <property type="entry name" value="ZINC_FINGER_C2H2_1"/>
    <property type="match status" value="1"/>
</dbReference>
<proteinExistence type="predicted"/>
<dbReference type="PANTHER" id="PTHR19818">
    <property type="entry name" value="ZINC FINGER PROTEIN ZIC AND GLI"/>
    <property type="match status" value="1"/>
</dbReference>
<dbReference type="SUPFAM" id="SSF57667">
    <property type="entry name" value="beta-beta-alpha zinc fingers"/>
    <property type="match status" value="2"/>
</dbReference>
<keyword evidence="1" id="KW-0479">Metal-binding</keyword>
<keyword evidence="2" id="KW-0677">Repeat</keyword>
<dbReference type="GO" id="GO:0000978">
    <property type="term" value="F:RNA polymerase II cis-regulatory region sequence-specific DNA binding"/>
    <property type="evidence" value="ECO:0007669"/>
    <property type="project" value="TreeGrafter"/>
</dbReference>
<feature type="domain" description="C2H2-type" evidence="6">
    <location>
        <begin position="10"/>
        <end position="40"/>
    </location>
</feature>
<evidence type="ECO:0000259" key="6">
    <source>
        <dbReference type="PROSITE" id="PS50157"/>
    </source>
</evidence>
<evidence type="ECO:0000313" key="7">
    <source>
        <dbReference type="EMBL" id="CAG6460933.1"/>
    </source>
</evidence>
<dbReference type="GO" id="GO:0000981">
    <property type="term" value="F:DNA-binding transcription factor activity, RNA polymerase II-specific"/>
    <property type="evidence" value="ECO:0007669"/>
    <property type="project" value="TreeGrafter"/>
</dbReference>
<dbReference type="GO" id="GO:0045944">
    <property type="term" value="P:positive regulation of transcription by RNA polymerase II"/>
    <property type="evidence" value="ECO:0007669"/>
    <property type="project" value="UniProtKB-ARBA"/>
</dbReference>
<dbReference type="PANTHER" id="PTHR19818:SF139">
    <property type="entry name" value="PAIR-RULE PROTEIN ODD-PAIRED"/>
    <property type="match status" value="1"/>
</dbReference>
<evidence type="ECO:0000256" key="2">
    <source>
        <dbReference type="ARBA" id="ARBA00022737"/>
    </source>
</evidence>
<dbReference type="AlphaFoldDB" id="A0A8D8F866"/>
<dbReference type="EMBL" id="HBUE01041652">
    <property type="protein sequence ID" value="CAG6460933.1"/>
    <property type="molecule type" value="Transcribed_RNA"/>
</dbReference>
<evidence type="ECO:0000256" key="1">
    <source>
        <dbReference type="ARBA" id="ARBA00022723"/>
    </source>
</evidence>
<dbReference type="PROSITE" id="PS50157">
    <property type="entry name" value="ZINC_FINGER_C2H2_2"/>
    <property type="match status" value="2"/>
</dbReference>
<dbReference type="InterPro" id="IPR036236">
    <property type="entry name" value="Znf_C2H2_sf"/>
</dbReference>
<evidence type="ECO:0000256" key="5">
    <source>
        <dbReference type="PROSITE-ProRule" id="PRU00042"/>
    </source>
</evidence>